<protein>
    <submittedName>
        <fullName evidence="5">Methyl-accepting chemotaxis protein (MCP) signalling domain-containing protein</fullName>
    </submittedName>
</protein>
<keyword evidence="1 2" id="KW-0807">Transducer</keyword>
<dbReference type="GO" id="GO:0016020">
    <property type="term" value="C:membrane"/>
    <property type="evidence" value="ECO:0007669"/>
    <property type="project" value="InterPro"/>
</dbReference>
<dbReference type="GO" id="GO:0007165">
    <property type="term" value="P:signal transduction"/>
    <property type="evidence" value="ECO:0007669"/>
    <property type="project" value="UniProtKB-KW"/>
</dbReference>
<keyword evidence="6" id="KW-1185">Reference proteome</keyword>
<evidence type="ECO:0000313" key="6">
    <source>
        <dbReference type="Proteomes" id="UP000198778"/>
    </source>
</evidence>
<dbReference type="SMART" id="SM00283">
    <property type="entry name" value="MA"/>
    <property type="match status" value="1"/>
</dbReference>
<dbReference type="InterPro" id="IPR004089">
    <property type="entry name" value="MCPsignal_dom"/>
</dbReference>
<name>A0A1H0DPM1_9BACI</name>
<evidence type="ECO:0000256" key="3">
    <source>
        <dbReference type="SAM" id="Coils"/>
    </source>
</evidence>
<keyword evidence="3" id="KW-0175">Coiled coil</keyword>
<dbReference type="AlphaFoldDB" id="A0A1H0DPM1"/>
<dbReference type="Proteomes" id="UP000198778">
    <property type="component" value="Unassembled WGS sequence"/>
</dbReference>
<dbReference type="PANTHER" id="PTHR32089:SF112">
    <property type="entry name" value="LYSOZYME-LIKE PROTEIN-RELATED"/>
    <property type="match status" value="1"/>
</dbReference>
<sequence length="289" mass="31778">MLGLAQSKLNTMTDEEIFEALEVAAPFFQEISKDDFMMDIFSQDTWLAHFPGKTIDVEGDVGGPVPANDPVVQRALQGEPQVGRPPFEVYNTHFLGKTLPIKNGKGKVIGVLGIGYNIEGLIQIEEKLVQTEAVLSKVKNYIEEIEKSASMLERSNDSLENQTKEVNESIKNIDGVLQIIDKVSSQTNILGLNASIEAARAGEHGRGFSVVADEVRKLASETVKASEKIKNYVEAIKGTIDQLITSFNTVDQSVDSNAELVDNFSRVSEELDQLNKEMNTSVRTMLDVS</sequence>
<feature type="coiled-coil region" evidence="3">
    <location>
        <begin position="142"/>
        <end position="172"/>
    </location>
</feature>
<dbReference type="SUPFAM" id="SSF103190">
    <property type="entry name" value="Sensory domain-like"/>
    <property type="match status" value="1"/>
</dbReference>
<accession>A0A1H0DPM1</accession>
<evidence type="ECO:0000256" key="2">
    <source>
        <dbReference type="PROSITE-ProRule" id="PRU00284"/>
    </source>
</evidence>
<proteinExistence type="predicted"/>
<reference evidence="6" key="1">
    <citation type="submission" date="2016-10" db="EMBL/GenBank/DDBJ databases">
        <authorList>
            <person name="Varghese N."/>
            <person name="Submissions S."/>
        </authorList>
    </citation>
    <scope>NUCLEOTIDE SEQUENCE [LARGE SCALE GENOMIC DNA]</scope>
    <source>
        <strain evidence="6">CGMCC 1.10369</strain>
    </source>
</reference>
<organism evidence="5 6">
    <name type="scientific">Alkalicoccus daliensis</name>
    <dbReference type="NCBI Taxonomy" id="745820"/>
    <lineage>
        <taxon>Bacteria</taxon>
        <taxon>Bacillati</taxon>
        <taxon>Bacillota</taxon>
        <taxon>Bacilli</taxon>
        <taxon>Bacillales</taxon>
        <taxon>Bacillaceae</taxon>
        <taxon>Alkalicoccus</taxon>
    </lineage>
</organism>
<dbReference type="RefSeq" id="WP_090841907.1">
    <property type="nucleotide sequence ID" value="NZ_FNIL01000003.1"/>
</dbReference>
<dbReference type="STRING" id="745820.SAMN04488053_10338"/>
<dbReference type="PROSITE" id="PS50111">
    <property type="entry name" value="CHEMOTAXIS_TRANSDUC_2"/>
    <property type="match status" value="1"/>
</dbReference>
<dbReference type="Pfam" id="PF00015">
    <property type="entry name" value="MCPsignal"/>
    <property type="match status" value="1"/>
</dbReference>
<evidence type="ECO:0000256" key="1">
    <source>
        <dbReference type="ARBA" id="ARBA00023224"/>
    </source>
</evidence>
<dbReference type="Gene3D" id="1.10.287.950">
    <property type="entry name" value="Methyl-accepting chemotaxis protein"/>
    <property type="match status" value="1"/>
</dbReference>
<evidence type="ECO:0000313" key="5">
    <source>
        <dbReference type="EMBL" id="SDN72130.1"/>
    </source>
</evidence>
<dbReference type="InterPro" id="IPR029151">
    <property type="entry name" value="Sensor-like_sf"/>
</dbReference>
<gene>
    <name evidence="5" type="ORF">SAMN04488053_10338</name>
</gene>
<feature type="domain" description="Methyl-accepting transducer" evidence="4">
    <location>
        <begin position="142"/>
        <end position="289"/>
    </location>
</feature>
<dbReference type="SUPFAM" id="SSF58104">
    <property type="entry name" value="Methyl-accepting chemotaxis protein (MCP) signaling domain"/>
    <property type="match status" value="1"/>
</dbReference>
<dbReference type="PANTHER" id="PTHR32089">
    <property type="entry name" value="METHYL-ACCEPTING CHEMOTAXIS PROTEIN MCPB"/>
    <property type="match status" value="1"/>
</dbReference>
<dbReference type="OrthoDB" id="9807021at2"/>
<dbReference type="EMBL" id="FNIL01000003">
    <property type="protein sequence ID" value="SDN72130.1"/>
    <property type="molecule type" value="Genomic_DNA"/>
</dbReference>
<evidence type="ECO:0000259" key="4">
    <source>
        <dbReference type="PROSITE" id="PS50111"/>
    </source>
</evidence>